<dbReference type="SUPFAM" id="SSF53706">
    <property type="entry name" value="Formate dehydrogenase/DMSO reductase, domains 1-3"/>
    <property type="match status" value="1"/>
</dbReference>
<comment type="cofactor">
    <cofactor evidence="2">
        <name>[4Fe-4S] cluster</name>
        <dbReference type="ChEBI" id="CHEBI:49883"/>
    </cofactor>
</comment>
<dbReference type="InterPro" id="IPR009010">
    <property type="entry name" value="Asp_de-COase-like_dom_sf"/>
</dbReference>
<dbReference type="InterPro" id="IPR041957">
    <property type="entry name" value="CT_Nitrate-R-NapA-like"/>
</dbReference>
<keyword evidence="10" id="KW-0534">Nitrate assimilation</keyword>
<evidence type="ECO:0000259" key="11">
    <source>
        <dbReference type="PROSITE" id="PS51669"/>
    </source>
</evidence>
<dbReference type="EMBL" id="JAQQXP010000001">
    <property type="protein sequence ID" value="MDC8831472.1"/>
    <property type="molecule type" value="Genomic_DNA"/>
</dbReference>
<evidence type="ECO:0000256" key="1">
    <source>
        <dbReference type="ARBA" id="ARBA00001942"/>
    </source>
</evidence>
<dbReference type="PANTHER" id="PTHR43105">
    <property type="entry name" value="RESPIRATORY NITRATE REDUCTASE"/>
    <property type="match status" value="1"/>
</dbReference>
<keyword evidence="9" id="KW-0411">Iron-sulfur</keyword>
<evidence type="ECO:0000256" key="5">
    <source>
        <dbReference type="ARBA" id="ARBA00022505"/>
    </source>
</evidence>
<dbReference type="PROSITE" id="PS51669">
    <property type="entry name" value="4FE4S_MOW_BIS_MGD"/>
    <property type="match status" value="1"/>
</dbReference>
<dbReference type="InterPro" id="IPR006656">
    <property type="entry name" value="Mopterin_OxRdtase"/>
</dbReference>
<dbReference type="CDD" id="cd02754">
    <property type="entry name" value="MopB_Nitrate-R-NapA-like"/>
    <property type="match status" value="1"/>
</dbReference>
<keyword evidence="7" id="KW-0560">Oxidoreductase</keyword>
<dbReference type="Pfam" id="PF01568">
    <property type="entry name" value="Molydop_binding"/>
    <property type="match status" value="1"/>
</dbReference>
<gene>
    <name evidence="12" type="ORF">OIK42_11940</name>
</gene>
<evidence type="ECO:0000256" key="9">
    <source>
        <dbReference type="ARBA" id="ARBA00023014"/>
    </source>
</evidence>
<dbReference type="Pfam" id="PF00384">
    <property type="entry name" value="Molybdopterin"/>
    <property type="match status" value="1"/>
</dbReference>
<dbReference type="SUPFAM" id="SSF50692">
    <property type="entry name" value="ADC-like"/>
    <property type="match status" value="1"/>
</dbReference>
<evidence type="ECO:0000256" key="10">
    <source>
        <dbReference type="ARBA" id="ARBA00023063"/>
    </source>
</evidence>
<sequence length="923" mass="99894">MTSIPPMTPAKSQSATEQLVQTTCPYCGVGCGVDVLQTGSMKGRLSDLKGSPEHPANFGRLCIKGTHLLETLDPAKRLTTPVVFGQPASWESATDIVAARLSSIIEQHGPDAIGLYGSGQLLTEDYYVANKLMKGFIGTANIDTNSRLCMSSAVVAHKRAFGEDIVPCDYEDLEHTDLLILVGSNAAWTHPVLYQRIERAKLRNPAMKVVVIDPRHTDSSTIADLHIALRAGSDSALYCGLLHYLAVNNGLDNAFIEASTEGFDRALDAAKDWTLATVAEACDVPEKQLRTLYSWFAQLPRVISFFSMGINQSTTGVDKGNAIINCHLASGKIGREGCGPFSITGQPNAMGGREVGGLSNMLAAHMDIDNPQHRETVSAFWQAPNLASQPGLKAVEMFQAAADGKLKCLWIMATNPVASMPNRALIEKALSNCELVIVSETAATNDTLKFADIVLPATGWSEKNGTVTNSERRISRQRGLLDPHGMARHDWQIISMVACAMGFEKAFAYQHPQQIFSEHCALTAADNNGSRALDLGALAGLSLTQYDNLRPQQWPLAEAHRSGSERLFADGRFYTPNGKARFIAITPRAPEQQTSSQYPFVLNTGRLRDQWHTMTRTGNAPRLLKHTDRPWLSIHPRDAQRLGITDGALVTLKAACSDNIDVILPARPDSKQRCGELFAPFHWSATWGSHCKVGALLNGANDALSGQPELKHGAVSAEVFNAAAYGLIYGHTNDVDRLKTACLYWLDTPTDEALCTQVADTLTPMALLNKLLAQLPQDSQWSTLQSGGQCTLVATRKERLVLTIMLSATPVALPVDWLESLYSSDSALTEAQMNGLLNQQPDDAYMLGKIVCSCFEVRENTIKHAIAEGTNSVNALGKKLQCGTNCGSCKTELASLIAACDQAEASAPQVVNIADTKPVTEEN</sequence>
<name>A0ABT5L6K4_9ALTE</name>
<dbReference type="Pfam" id="PF04324">
    <property type="entry name" value="Fer2_BFD"/>
    <property type="match status" value="1"/>
</dbReference>
<comment type="cofactor">
    <cofactor evidence="1">
        <name>Mo-bis(molybdopterin guanine dinucleotide)</name>
        <dbReference type="ChEBI" id="CHEBI:60539"/>
    </cofactor>
</comment>
<evidence type="ECO:0000256" key="7">
    <source>
        <dbReference type="ARBA" id="ARBA00023002"/>
    </source>
</evidence>
<dbReference type="InterPro" id="IPR041854">
    <property type="entry name" value="BFD-like_2Fe2S-bd_dom_sf"/>
</dbReference>
<dbReference type="Gene3D" id="2.40.40.20">
    <property type="match status" value="1"/>
</dbReference>
<dbReference type="Gene3D" id="2.20.25.90">
    <property type="entry name" value="ADC-like domains"/>
    <property type="match status" value="1"/>
</dbReference>
<dbReference type="CDD" id="cd02791">
    <property type="entry name" value="MopB_CT_Nitrate-R-NapA-like"/>
    <property type="match status" value="1"/>
</dbReference>
<dbReference type="SMART" id="SM00926">
    <property type="entry name" value="Molybdop_Fe4S4"/>
    <property type="match status" value="1"/>
</dbReference>
<dbReference type="Gene3D" id="1.10.10.1100">
    <property type="entry name" value="BFD-like [2Fe-2S]-binding domain"/>
    <property type="match status" value="1"/>
</dbReference>
<protein>
    <submittedName>
        <fullName evidence="12">Nitrate reductase</fullName>
    </submittedName>
</protein>
<dbReference type="InterPro" id="IPR006963">
    <property type="entry name" value="Mopterin_OxRdtase_4Fe-4S_dom"/>
</dbReference>
<keyword evidence="5" id="KW-0500">Molybdenum</keyword>
<dbReference type="Proteomes" id="UP001218788">
    <property type="component" value="Unassembled WGS sequence"/>
</dbReference>
<accession>A0ABT5L6K4</accession>
<dbReference type="InterPro" id="IPR007419">
    <property type="entry name" value="BFD-like_2Fe2S-bd_dom"/>
</dbReference>
<proteinExistence type="inferred from homology"/>
<dbReference type="Gene3D" id="3.40.50.740">
    <property type="match status" value="1"/>
</dbReference>
<keyword evidence="4" id="KW-0004">4Fe-4S</keyword>
<evidence type="ECO:0000256" key="4">
    <source>
        <dbReference type="ARBA" id="ARBA00022485"/>
    </source>
</evidence>
<dbReference type="InterPro" id="IPR050123">
    <property type="entry name" value="Prok_molybdopt-oxidoreductase"/>
</dbReference>
<evidence type="ECO:0000313" key="12">
    <source>
        <dbReference type="EMBL" id="MDC8831472.1"/>
    </source>
</evidence>
<evidence type="ECO:0000256" key="2">
    <source>
        <dbReference type="ARBA" id="ARBA00001966"/>
    </source>
</evidence>
<dbReference type="Pfam" id="PF04879">
    <property type="entry name" value="Molybdop_Fe4S4"/>
    <property type="match status" value="1"/>
</dbReference>
<reference evidence="12 13" key="1">
    <citation type="submission" date="2022-10" db="EMBL/GenBank/DDBJ databases">
        <title>Alteromonas sp. chi3 Genome sequencing.</title>
        <authorList>
            <person name="Park S."/>
        </authorList>
    </citation>
    <scope>NUCLEOTIDE SEQUENCE [LARGE SCALE GENOMIC DNA]</scope>
    <source>
        <strain evidence="13">chi3</strain>
    </source>
</reference>
<evidence type="ECO:0000256" key="6">
    <source>
        <dbReference type="ARBA" id="ARBA00022723"/>
    </source>
</evidence>
<dbReference type="InterPro" id="IPR006657">
    <property type="entry name" value="MoPterin_dinucl-bd_dom"/>
</dbReference>
<evidence type="ECO:0000313" key="13">
    <source>
        <dbReference type="Proteomes" id="UP001218788"/>
    </source>
</evidence>
<organism evidence="12 13">
    <name type="scientific">Alteromonas gilva</name>
    <dbReference type="NCBI Taxonomy" id="2987522"/>
    <lineage>
        <taxon>Bacteria</taxon>
        <taxon>Pseudomonadati</taxon>
        <taxon>Pseudomonadota</taxon>
        <taxon>Gammaproteobacteria</taxon>
        <taxon>Alteromonadales</taxon>
        <taxon>Alteromonadaceae</taxon>
        <taxon>Alteromonas/Salinimonas group</taxon>
        <taxon>Alteromonas</taxon>
    </lineage>
</organism>
<keyword evidence="13" id="KW-1185">Reference proteome</keyword>
<comment type="similarity">
    <text evidence="3">Belongs to the prokaryotic molybdopterin-containing oxidoreductase family. NasA/NapA/NarB subfamily.</text>
</comment>
<comment type="caution">
    <text evidence="12">The sequence shown here is derived from an EMBL/GenBank/DDBJ whole genome shotgun (WGS) entry which is preliminary data.</text>
</comment>
<evidence type="ECO:0000256" key="3">
    <source>
        <dbReference type="ARBA" id="ARBA00008747"/>
    </source>
</evidence>
<evidence type="ECO:0000256" key="8">
    <source>
        <dbReference type="ARBA" id="ARBA00023004"/>
    </source>
</evidence>
<dbReference type="Gene3D" id="3.40.228.10">
    <property type="entry name" value="Dimethylsulfoxide Reductase, domain 2"/>
    <property type="match status" value="1"/>
</dbReference>
<keyword evidence="6" id="KW-0479">Metal-binding</keyword>
<feature type="domain" description="4Fe-4S Mo/W bis-MGD-type" evidence="11">
    <location>
        <begin position="17"/>
        <end position="76"/>
    </location>
</feature>
<dbReference type="PANTHER" id="PTHR43105:SF9">
    <property type="entry name" value="NADPH-FE(3+) OXIDOREDUCTASE SUBUNIT ALPHA"/>
    <property type="match status" value="1"/>
</dbReference>
<keyword evidence="8" id="KW-0408">Iron</keyword>